<dbReference type="EMBL" id="ATBP01000032">
    <property type="protein sequence ID" value="ETR73908.1"/>
    <property type="molecule type" value="Genomic_DNA"/>
</dbReference>
<evidence type="ECO:0000256" key="1">
    <source>
        <dbReference type="SAM" id="SignalP"/>
    </source>
</evidence>
<name>A0A1V1PGJ0_9BACT</name>
<comment type="caution">
    <text evidence="2">The sequence shown here is derived from an EMBL/GenBank/DDBJ whole genome shotgun (WGS) entry which is preliminary data.</text>
</comment>
<keyword evidence="1" id="KW-0732">Signal</keyword>
<dbReference type="Gene3D" id="2.60.120.380">
    <property type="match status" value="2"/>
</dbReference>
<accession>A0A1V1PGJ0</accession>
<dbReference type="AlphaFoldDB" id="A0A1V1PGJ0"/>
<organism evidence="2 3">
    <name type="scientific">Candidatus Magnetoglobus multicellularis str. Araruama</name>
    <dbReference type="NCBI Taxonomy" id="890399"/>
    <lineage>
        <taxon>Bacteria</taxon>
        <taxon>Pseudomonadati</taxon>
        <taxon>Thermodesulfobacteriota</taxon>
        <taxon>Desulfobacteria</taxon>
        <taxon>Desulfobacterales</taxon>
        <taxon>Desulfobacteraceae</taxon>
        <taxon>Candidatus Magnetoglobus</taxon>
    </lineage>
</organism>
<sequence>MKTKLIISLLICLCVACQSSDDNPTSPATQTSSILIENQQVSGTIETKGNVDWYQYRTRRANSLLHIQCTNNTLRPDTELLVTAYKKNPDNTYERLYADHAPENSVLPTNIQMSLYVKHPQDIYLAVRDYMDDDTSIYPYYLKVSESEISTTKGDIATASPITVDNPDDCANAVIPSIGHFDHFRFSIMYRGVYEIQITPQTFQNTTSVVFCVDIYNSAGVLVARHKPFHNYITCLPLLLSAGDYQMVISDSGHDHADPSASCKICIQSRSELELAMNDSQDQPAHLGSINSGQINIEGRIAYLKDQDCYAIELTTTNDQELAVVKLSFQSLVSHQGAYQIDYYDTNRRIRSHEYTPGSSAYKTFMNIHTLENTLCVQAIETDQCDPMDYTAKLTLEWVDDPDETEEKQNQFTGEWTQGNNTIETARIYNVDDVTSTMTGKIAYQGDEDWYALAVNTSTQASVLNVFFQTQTAGAIEYRLSMRTDSIPIRQLLAGNPAQDTAFLKTSVWLPENTQEQFFLRVCDDLGDDADPYQTYEIVTHIVPTPIAIEPVNPGIFTHYHHESMEIKTHTVSLQLYDHTTQTFNVDTLSLRVNNPLAITKLDQNTVSIEYPWIGGYIDYQGDHDFFLLTLNSSNVEALSLSNRFDTNQWYYDISIDFKSLGSSVEYVWKLFRNSSGNQQLLDRQNSSNGFFASAGDTSLQTQAFDMHHPEADQKFWVNNRWAGQFYLCITDFNNTTGDLPDDDWGYDAPYYFKLRLVYHPGEVSP</sequence>
<evidence type="ECO:0000313" key="3">
    <source>
        <dbReference type="Proteomes" id="UP000189670"/>
    </source>
</evidence>
<dbReference type="Proteomes" id="UP000189670">
    <property type="component" value="Unassembled WGS sequence"/>
</dbReference>
<proteinExistence type="predicted"/>
<feature type="chain" id="PRO_5010738529" evidence="1">
    <location>
        <begin position="21"/>
        <end position="766"/>
    </location>
</feature>
<evidence type="ECO:0000313" key="2">
    <source>
        <dbReference type="EMBL" id="ETR73908.1"/>
    </source>
</evidence>
<feature type="signal peptide" evidence="1">
    <location>
        <begin position="1"/>
        <end position="20"/>
    </location>
</feature>
<reference evidence="3" key="1">
    <citation type="submission" date="2012-11" db="EMBL/GenBank/DDBJ databases">
        <authorList>
            <person name="Lucero-Rivera Y.E."/>
            <person name="Tovar-Ramirez D."/>
        </authorList>
    </citation>
    <scope>NUCLEOTIDE SEQUENCE [LARGE SCALE GENOMIC DNA]</scope>
    <source>
        <strain evidence="3">Araruama</strain>
    </source>
</reference>
<protein>
    <submittedName>
        <fullName evidence="2">Uncharacterized protein</fullName>
    </submittedName>
</protein>
<gene>
    <name evidence="2" type="ORF">OMM_00601</name>
</gene>